<feature type="domain" description="Ionotropic glutamate receptor C-terminal" evidence="15">
    <location>
        <begin position="309"/>
        <end position="585"/>
    </location>
</feature>
<dbReference type="Pfam" id="PF10613">
    <property type="entry name" value="Lig_chan-Glu_bd"/>
    <property type="match status" value="1"/>
</dbReference>
<evidence type="ECO:0000256" key="1">
    <source>
        <dbReference type="ARBA" id="ARBA00004651"/>
    </source>
</evidence>
<evidence type="ECO:0000259" key="15">
    <source>
        <dbReference type="Pfam" id="PF00060"/>
    </source>
</evidence>
<feature type="transmembrane region" description="Helical" evidence="13">
    <location>
        <begin position="348"/>
        <end position="368"/>
    </location>
</feature>
<evidence type="ECO:0000256" key="5">
    <source>
        <dbReference type="ARBA" id="ARBA00022692"/>
    </source>
</evidence>
<dbReference type="Proteomes" id="UP000014500">
    <property type="component" value="Unassembled WGS sequence"/>
</dbReference>
<keyword evidence="12" id="KW-0407">Ion channel</keyword>
<name>T1JJT9_STRMM</name>
<evidence type="ECO:0000256" key="7">
    <source>
        <dbReference type="ARBA" id="ARBA00023065"/>
    </source>
</evidence>
<reference evidence="17" key="2">
    <citation type="submission" date="2015-02" db="UniProtKB">
        <authorList>
            <consortium name="EnsemblMetazoa"/>
        </authorList>
    </citation>
    <scope>IDENTIFICATION</scope>
</reference>
<evidence type="ECO:0008006" key="19">
    <source>
        <dbReference type="Google" id="ProtNLM"/>
    </source>
</evidence>
<evidence type="ECO:0000313" key="18">
    <source>
        <dbReference type="Proteomes" id="UP000014500"/>
    </source>
</evidence>
<dbReference type="PANTHER" id="PTHR42643">
    <property type="entry name" value="IONOTROPIC RECEPTOR 20A-RELATED"/>
    <property type="match status" value="1"/>
</dbReference>
<evidence type="ECO:0000256" key="3">
    <source>
        <dbReference type="ARBA" id="ARBA00022448"/>
    </source>
</evidence>
<proteinExistence type="inferred from homology"/>
<keyword evidence="14" id="KW-0732">Signal</keyword>
<keyword evidence="18" id="KW-1185">Reference proteome</keyword>
<dbReference type="AlphaFoldDB" id="T1JJT9"/>
<evidence type="ECO:0000256" key="6">
    <source>
        <dbReference type="ARBA" id="ARBA00022989"/>
    </source>
</evidence>
<keyword evidence="7" id="KW-0406">Ion transport</keyword>
<reference evidence="18" key="1">
    <citation type="submission" date="2011-05" db="EMBL/GenBank/DDBJ databases">
        <authorList>
            <person name="Richards S.R."/>
            <person name="Qu J."/>
            <person name="Jiang H."/>
            <person name="Jhangiani S.N."/>
            <person name="Agravi P."/>
            <person name="Goodspeed R."/>
            <person name="Gross S."/>
            <person name="Mandapat C."/>
            <person name="Jackson L."/>
            <person name="Mathew T."/>
            <person name="Pu L."/>
            <person name="Thornton R."/>
            <person name="Saada N."/>
            <person name="Wilczek-Boney K.B."/>
            <person name="Lee S."/>
            <person name="Kovar C."/>
            <person name="Wu Y."/>
            <person name="Scherer S.E."/>
            <person name="Worley K.C."/>
            <person name="Muzny D.M."/>
            <person name="Gibbs R."/>
        </authorList>
    </citation>
    <scope>NUCLEOTIDE SEQUENCE</scope>
    <source>
        <strain evidence="18">Brora</strain>
    </source>
</reference>
<feature type="transmembrane region" description="Helical" evidence="13">
    <location>
        <begin position="571"/>
        <end position="598"/>
    </location>
</feature>
<keyword evidence="9" id="KW-0675">Receptor</keyword>
<dbReference type="EnsemblMetazoa" id="SMAR014119-RA">
    <property type="protein sequence ID" value="SMAR014119-PA"/>
    <property type="gene ID" value="SMAR014119"/>
</dbReference>
<dbReference type="OMA" id="EICFATH"/>
<evidence type="ECO:0000256" key="10">
    <source>
        <dbReference type="ARBA" id="ARBA00023180"/>
    </source>
</evidence>
<keyword evidence="8 13" id="KW-0472">Membrane</keyword>
<dbReference type="Pfam" id="PF00060">
    <property type="entry name" value="Lig_chan"/>
    <property type="match status" value="1"/>
</dbReference>
<dbReference type="GO" id="GO:0015276">
    <property type="term" value="F:ligand-gated monoatomic ion channel activity"/>
    <property type="evidence" value="ECO:0007669"/>
    <property type="project" value="InterPro"/>
</dbReference>
<dbReference type="STRING" id="126957.T1JJT9"/>
<keyword evidence="5 13" id="KW-0812">Transmembrane</keyword>
<keyword evidence="6 13" id="KW-1133">Transmembrane helix</keyword>
<evidence type="ECO:0000256" key="8">
    <source>
        <dbReference type="ARBA" id="ARBA00023136"/>
    </source>
</evidence>
<evidence type="ECO:0000313" key="17">
    <source>
        <dbReference type="EnsemblMetazoa" id="SMAR014119-PA"/>
    </source>
</evidence>
<dbReference type="GO" id="GO:0050906">
    <property type="term" value="P:detection of stimulus involved in sensory perception"/>
    <property type="evidence" value="ECO:0007669"/>
    <property type="project" value="UniProtKB-ARBA"/>
</dbReference>
<sequence length="602" mass="69577">MEALFYVAVICYIVVAFCREDIGMQCSIFLKTLKWSNVIILTDDQNFVYLSKLLSQHLISVRVATVTNFNFNELNNFRSVLIISKPNIAIGIVRKGLKLSYCPSNWLLILEKKVEEFGNFFIPHDIALFLLDVRHSHEKWFFFRLYSANGNVIKRLKDGSWNWKNGALIFSLLSVPLPSYSEIPFRLTTTTFNPFFSLHKVDGRLTIVGLHGEILKTIQSVFFFNASVTVPDDKLFGAVVNDTYVSGMVGKIYRNESDMGISITKTTDRIKLISYSPDITKAYVKLLYHHKLGAQERFFFYLEPFSYYSWICIIGFTVLFAVLLSIISFTKNKAQRWPKKAISNLKIIYYYSRSALHVLLHTGISIPVHVYGLSGRICLLVFHIFSIVMFINYCSSLTSILAVTRLKLPFNSFHEFINTSKYDLATLKGTRIQFLYQTKSVGFLFLQQSKDDLYSKSYKKLSSNPEKFLVRSNKEGKDLLYNQKIAYLMEELTMAALARYDCSFRFLDEVVIETDFCFTFNKQFQYKQLFNKYIQILLENGVNQKLYTDYKREGHNAYCDRIQREIAAIKIPAVVGVFFTLCLGIGIALLVFIAEILYKICF</sequence>
<comment type="subcellular location">
    <subcellularLocation>
        <location evidence="1">Cell membrane</location>
        <topology evidence="1">Multi-pass membrane protein</topology>
    </subcellularLocation>
</comment>
<evidence type="ECO:0000256" key="9">
    <source>
        <dbReference type="ARBA" id="ARBA00023170"/>
    </source>
</evidence>
<keyword evidence="3" id="KW-0813">Transport</keyword>
<dbReference type="HOGENOM" id="CLU_439635_0_0_1"/>
<dbReference type="GO" id="GO:0005886">
    <property type="term" value="C:plasma membrane"/>
    <property type="evidence" value="ECO:0007669"/>
    <property type="project" value="UniProtKB-SubCell"/>
</dbReference>
<feature type="domain" description="Ionotropic glutamate receptor L-glutamate and glycine-binding" evidence="16">
    <location>
        <begin position="186"/>
        <end position="288"/>
    </location>
</feature>
<accession>T1JJT9</accession>
<evidence type="ECO:0000259" key="16">
    <source>
        <dbReference type="Pfam" id="PF10613"/>
    </source>
</evidence>
<feature type="chain" id="PRO_5004579726" description="Ionotropic glutamate receptor C-terminal domain-containing protein" evidence="14">
    <location>
        <begin position="19"/>
        <end position="602"/>
    </location>
</feature>
<dbReference type="InterPro" id="IPR019594">
    <property type="entry name" value="Glu/Gly-bd"/>
</dbReference>
<dbReference type="InterPro" id="IPR001320">
    <property type="entry name" value="Iontro_rcpt_C"/>
</dbReference>
<keyword evidence="11" id="KW-1071">Ligand-gated ion channel</keyword>
<dbReference type="PhylomeDB" id="T1JJT9"/>
<evidence type="ECO:0000256" key="14">
    <source>
        <dbReference type="SAM" id="SignalP"/>
    </source>
</evidence>
<comment type="similarity">
    <text evidence="2">Belongs to the glutamate-gated ion channel (TC 1.A.10.1) family.</text>
</comment>
<evidence type="ECO:0000256" key="13">
    <source>
        <dbReference type="SAM" id="Phobius"/>
    </source>
</evidence>
<dbReference type="eggNOG" id="KOG1052">
    <property type="taxonomic scope" value="Eukaryota"/>
</dbReference>
<dbReference type="SUPFAM" id="SSF53850">
    <property type="entry name" value="Periplasmic binding protein-like II"/>
    <property type="match status" value="1"/>
</dbReference>
<feature type="transmembrane region" description="Helical" evidence="13">
    <location>
        <begin position="380"/>
        <end position="403"/>
    </location>
</feature>
<feature type="transmembrane region" description="Helical" evidence="13">
    <location>
        <begin position="307"/>
        <end position="327"/>
    </location>
</feature>
<evidence type="ECO:0000256" key="12">
    <source>
        <dbReference type="ARBA" id="ARBA00023303"/>
    </source>
</evidence>
<dbReference type="InterPro" id="IPR052192">
    <property type="entry name" value="Insect_Ionotropic_Sensory_Rcpt"/>
</dbReference>
<dbReference type="Gene3D" id="3.40.190.10">
    <property type="entry name" value="Periplasmic binding protein-like II"/>
    <property type="match status" value="4"/>
</dbReference>
<keyword evidence="4" id="KW-1003">Cell membrane</keyword>
<dbReference type="PANTHER" id="PTHR42643:SF39">
    <property type="entry name" value="IONOTROPIC RECEPTOR 56A-RELATED"/>
    <property type="match status" value="1"/>
</dbReference>
<protein>
    <recommendedName>
        <fullName evidence="19">Ionotropic glutamate receptor C-terminal domain-containing protein</fullName>
    </recommendedName>
</protein>
<evidence type="ECO:0000256" key="4">
    <source>
        <dbReference type="ARBA" id="ARBA00022475"/>
    </source>
</evidence>
<keyword evidence="10" id="KW-0325">Glycoprotein</keyword>
<dbReference type="EMBL" id="JH432011">
    <property type="status" value="NOT_ANNOTATED_CDS"/>
    <property type="molecule type" value="Genomic_DNA"/>
</dbReference>
<evidence type="ECO:0000256" key="11">
    <source>
        <dbReference type="ARBA" id="ARBA00023286"/>
    </source>
</evidence>
<evidence type="ECO:0000256" key="2">
    <source>
        <dbReference type="ARBA" id="ARBA00008685"/>
    </source>
</evidence>
<feature type="signal peptide" evidence="14">
    <location>
        <begin position="1"/>
        <end position="18"/>
    </location>
</feature>
<organism evidence="17 18">
    <name type="scientific">Strigamia maritima</name>
    <name type="common">European centipede</name>
    <name type="synonym">Geophilus maritimus</name>
    <dbReference type="NCBI Taxonomy" id="126957"/>
    <lineage>
        <taxon>Eukaryota</taxon>
        <taxon>Metazoa</taxon>
        <taxon>Ecdysozoa</taxon>
        <taxon>Arthropoda</taxon>
        <taxon>Myriapoda</taxon>
        <taxon>Chilopoda</taxon>
        <taxon>Pleurostigmophora</taxon>
        <taxon>Geophilomorpha</taxon>
        <taxon>Linotaeniidae</taxon>
        <taxon>Strigamia</taxon>
    </lineage>
</organism>